<comment type="subcellular location">
    <subcellularLocation>
        <location evidence="1">Membrane</location>
        <topology evidence="1">Multi-pass membrane protein</topology>
    </subcellularLocation>
</comment>
<evidence type="ECO:0000256" key="2">
    <source>
        <dbReference type="ARBA" id="ARBA00006325"/>
    </source>
</evidence>
<evidence type="ECO:0000256" key="6">
    <source>
        <dbReference type="SAM" id="Phobius"/>
    </source>
</evidence>
<evidence type="ECO:0000256" key="4">
    <source>
        <dbReference type="ARBA" id="ARBA00022989"/>
    </source>
</evidence>
<keyword evidence="3 6" id="KW-0812">Transmembrane</keyword>
<accession>A0A3B3RHN9</accession>
<dbReference type="AlphaFoldDB" id="A0A3B3RHN9"/>
<proteinExistence type="inferred from homology"/>
<keyword evidence="5 6" id="KW-0472">Membrane</keyword>
<evidence type="ECO:0000256" key="5">
    <source>
        <dbReference type="ARBA" id="ARBA00023136"/>
    </source>
</evidence>
<feature type="transmembrane region" description="Helical" evidence="6">
    <location>
        <begin position="50"/>
        <end position="73"/>
    </location>
</feature>
<dbReference type="InterPro" id="IPR019334">
    <property type="entry name" value="TMEM170A/B/YPR153W-like"/>
</dbReference>
<evidence type="ECO:0000313" key="7">
    <source>
        <dbReference type="Ensembl" id="ENSPKIP00000018127.1"/>
    </source>
</evidence>
<comment type="similarity">
    <text evidence="2">Belongs to the TMEM170 family.</text>
</comment>
<evidence type="ECO:0000256" key="1">
    <source>
        <dbReference type="ARBA" id="ARBA00004141"/>
    </source>
</evidence>
<dbReference type="Pfam" id="PF10190">
    <property type="entry name" value="Tmemb_170"/>
    <property type="match status" value="1"/>
</dbReference>
<keyword evidence="8" id="KW-1185">Reference proteome</keyword>
<dbReference type="PANTHER" id="PTHR22779">
    <property type="entry name" value="SD17342P"/>
    <property type="match status" value="1"/>
</dbReference>
<protein>
    <submittedName>
        <fullName evidence="7">Transmembrane protein 170B</fullName>
    </submittedName>
</protein>
<dbReference type="GO" id="GO:0005886">
    <property type="term" value="C:plasma membrane"/>
    <property type="evidence" value="ECO:0007669"/>
    <property type="project" value="TreeGrafter"/>
</dbReference>
<evidence type="ECO:0000313" key="8">
    <source>
        <dbReference type="Proteomes" id="UP000261540"/>
    </source>
</evidence>
<reference evidence="7" key="2">
    <citation type="submission" date="2025-09" db="UniProtKB">
        <authorList>
            <consortium name="Ensembl"/>
        </authorList>
    </citation>
    <scope>IDENTIFICATION</scope>
</reference>
<dbReference type="GO" id="GO:0090090">
    <property type="term" value="P:negative regulation of canonical Wnt signaling pathway"/>
    <property type="evidence" value="ECO:0007669"/>
    <property type="project" value="TreeGrafter"/>
</dbReference>
<sequence length="225" mass="24828">MPASGPSLGSLTKGSGRSMNKDYSINLSVQQVLSLWVQGTVPTLQHFTEMWYWVFLWCLFSSLLLHGAVGLLMLVALQRHRRGRLITLLLVSVGFLASLSGAVITSQSFLPRAAPHVCLPACFVLSWSLGLRCLGFCTLHLVWHELKVKHLSLCTAADLETFLSQIQVQLPMIPSLALVHLSVKFCVAIQSPVFLFLCLNDKETCLSVSLYSQLPVCLFLQLSGQ</sequence>
<dbReference type="STRING" id="1676925.ENSPKIP00000018127"/>
<dbReference type="GeneTree" id="ENSGT00940000160424"/>
<reference evidence="7" key="1">
    <citation type="submission" date="2025-08" db="UniProtKB">
        <authorList>
            <consortium name="Ensembl"/>
        </authorList>
    </citation>
    <scope>IDENTIFICATION</scope>
</reference>
<keyword evidence="4 6" id="KW-1133">Transmembrane helix</keyword>
<feature type="transmembrane region" description="Helical" evidence="6">
    <location>
        <begin position="85"/>
        <end position="104"/>
    </location>
</feature>
<organism evidence="7 8">
    <name type="scientific">Paramormyrops kingsleyae</name>
    <dbReference type="NCBI Taxonomy" id="1676925"/>
    <lineage>
        <taxon>Eukaryota</taxon>
        <taxon>Metazoa</taxon>
        <taxon>Chordata</taxon>
        <taxon>Craniata</taxon>
        <taxon>Vertebrata</taxon>
        <taxon>Euteleostomi</taxon>
        <taxon>Actinopterygii</taxon>
        <taxon>Neopterygii</taxon>
        <taxon>Teleostei</taxon>
        <taxon>Osteoglossocephala</taxon>
        <taxon>Osteoglossomorpha</taxon>
        <taxon>Osteoglossiformes</taxon>
        <taxon>Mormyridae</taxon>
        <taxon>Paramormyrops</taxon>
    </lineage>
</organism>
<dbReference type="PANTHER" id="PTHR22779:SF4">
    <property type="entry name" value="TRANSMEMBRANE PROTEIN 170B"/>
    <property type="match status" value="1"/>
</dbReference>
<name>A0A3B3RHN9_9TELE</name>
<dbReference type="Ensembl" id="ENSPKIT00000042654.1">
    <property type="protein sequence ID" value="ENSPKIP00000018127.1"/>
    <property type="gene ID" value="ENSPKIG00000003794.1"/>
</dbReference>
<evidence type="ECO:0000256" key="3">
    <source>
        <dbReference type="ARBA" id="ARBA00022692"/>
    </source>
</evidence>
<dbReference type="Proteomes" id="UP000261540">
    <property type="component" value="Unplaced"/>
</dbReference>